<dbReference type="SUPFAM" id="SSF51197">
    <property type="entry name" value="Clavaminate synthase-like"/>
    <property type="match status" value="2"/>
</dbReference>
<dbReference type="EMBL" id="JACAZH010000001">
    <property type="protein sequence ID" value="KAF7376924.1"/>
    <property type="molecule type" value="Genomic_DNA"/>
</dbReference>
<evidence type="ECO:0000256" key="6">
    <source>
        <dbReference type="SAM" id="MobiDB-lite"/>
    </source>
</evidence>
<dbReference type="InterPro" id="IPR044861">
    <property type="entry name" value="IPNS-like_FE2OG_OXY"/>
</dbReference>
<dbReference type="PROSITE" id="PS51471">
    <property type="entry name" value="FE2OG_OXY"/>
    <property type="match status" value="1"/>
</dbReference>
<dbReference type="AlphaFoldDB" id="A0A8H6ZGJ1"/>
<dbReference type="PANTHER" id="PTHR10209">
    <property type="entry name" value="OXIDOREDUCTASE, 2OG-FE II OXYGENASE FAMILY PROTEIN"/>
    <property type="match status" value="1"/>
</dbReference>
<organism evidence="8 9">
    <name type="scientific">Mycena sanguinolenta</name>
    <dbReference type="NCBI Taxonomy" id="230812"/>
    <lineage>
        <taxon>Eukaryota</taxon>
        <taxon>Fungi</taxon>
        <taxon>Dikarya</taxon>
        <taxon>Basidiomycota</taxon>
        <taxon>Agaricomycotina</taxon>
        <taxon>Agaricomycetes</taxon>
        <taxon>Agaricomycetidae</taxon>
        <taxon>Agaricales</taxon>
        <taxon>Marasmiineae</taxon>
        <taxon>Mycenaceae</taxon>
        <taxon>Mycena</taxon>
    </lineage>
</organism>
<dbReference type="Proteomes" id="UP000623467">
    <property type="component" value="Unassembled WGS sequence"/>
</dbReference>
<feature type="region of interest" description="Disordered" evidence="6">
    <location>
        <begin position="1"/>
        <end position="22"/>
    </location>
</feature>
<reference evidence="8" key="1">
    <citation type="submission" date="2020-05" db="EMBL/GenBank/DDBJ databases">
        <title>Mycena genomes resolve the evolution of fungal bioluminescence.</title>
        <authorList>
            <person name="Tsai I.J."/>
        </authorList>
    </citation>
    <scope>NUCLEOTIDE SEQUENCE</scope>
    <source>
        <strain evidence="8">160909Yilan</strain>
    </source>
</reference>
<proteinExistence type="inferred from homology"/>
<dbReference type="InterPro" id="IPR005123">
    <property type="entry name" value="Oxoglu/Fe-dep_dioxygenase_dom"/>
</dbReference>
<dbReference type="Gene3D" id="2.60.120.330">
    <property type="entry name" value="B-lactam Antibiotic, Isopenicillin N Synthase, Chain"/>
    <property type="match status" value="1"/>
</dbReference>
<name>A0A8H6ZGJ1_9AGAR</name>
<evidence type="ECO:0000256" key="4">
    <source>
        <dbReference type="ARBA" id="ARBA00023004"/>
    </source>
</evidence>
<protein>
    <submittedName>
        <fullName evidence="8">Clavaminate synthase-like protein</fullName>
    </submittedName>
</protein>
<evidence type="ECO:0000256" key="2">
    <source>
        <dbReference type="ARBA" id="ARBA00022723"/>
    </source>
</evidence>
<gene>
    <name evidence="8" type="ORF">MSAN_00110200</name>
</gene>
<evidence type="ECO:0000256" key="5">
    <source>
        <dbReference type="RuleBase" id="RU003682"/>
    </source>
</evidence>
<accession>A0A8H6ZGJ1</accession>
<dbReference type="PANTHER" id="PTHR10209:SF885">
    <property type="entry name" value="2OG-FE(II) OXYGENASE FAMILY, PUTATIVE (AFU_ORTHOLOGUE AFUA_2G00750)-RELATED"/>
    <property type="match status" value="1"/>
</dbReference>
<sequence length="497" mass="54802">MRRGTWDVRQAPGTGTSNNATPRPFTSSHLFCPFSFVLFQEDAVPVSRIASDDAIGSILTVSRAVLCTRLSSMSSPNFSSVPVLDYSQAKSPELKPQFIKELQHALINVGFLYLSNVPVETAPLEAYIPRLFALPQEAKDKISMVNSKHFLGYNKLGAEFTKGRTDWREQFDIATPACVSCRGGAGGPGLLESVGAVAGWPDEDLLPGFKATMERYLLDVQALSYEFIGLLAEAFGLPADSLKQFYDRDELMQHRGKIVQYPQTESESQGVGPHYDAGFLTFLLQASDHKGLQVQNLSGDWIDVPPIPGTFVVNIGRGAHASFLIPYHHSTNFRISNSFSLAYLALEFATQGLARATSHRVISPSGGTGPRYSVPFFQNIGLNVKLTEHVLEFPPEILALRDARGYVGATDSVNFTEFDREPSGRVNLIGRVKSHPDVAARHYPALFKEVFPNGVPAQNQNQDKQVCCVVYCCISVPMQFSVMKEHLRIYSKGRYKA</sequence>
<keyword evidence="9" id="KW-1185">Reference proteome</keyword>
<dbReference type="Pfam" id="PF03171">
    <property type="entry name" value="2OG-FeII_Oxy"/>
    <property type="match status" value="1"/>
</dbReference>
<evidence type="ECO:0000313" key="9">
    <source>
        <dbReference type="Proteomes" id="UP000623467"/>
    </source>
</evidence>
<evidence type="ECO:0000313" key="8">
    <source>
        <dbReference type="EMBL" id="KAF7376924.1"/>
    </source>
</evidence>
<dbReference type="GO" id="GO:0046872">
    <property type="term" value="F:metal ion binding"/>
    <property type="evidence" value="ECO:0007669"/>
    <property type="project" value="UniProtKB-KW"/>
</dbReference>
<keyword evidence="4 5" id="KW-0408">Iron</keyword>
<keyword evidence="3 5" id="KW-0560">Oxidoreductase</keyword>
<feature type="compositionally biased region" description="Polar residues" evidence="6">
    <location>
        <begin position="13"/>
        <end position="22"/>
    </location>
</feature>
<keyword evidence="2 5" id="KW-0479">Metal-binding</keyword>
<evidence type="ECO:0000256" key="1">
    <source>
        <dbReference type="ARBA" id="ARBA00008056"/>
    </source>
</evidence>
<dbReference type="InterPro" id="IPR027443">
    <property type="entry name" value="IPNS-like_sf"/>
</dbReference>
<comment type="similarity">
    <text evidence="1 5">Belongs to the iron/ascorbate-dependent oxidoreductase family.</text>
</comment>
<dbReference type="Pfam" id="PF14226">
    <property type="entry name" value="DIOX_N"/>
    <property type="match status" value="1"/>
</dbReference>
<evidence type="ECO:0000259" key="7">
    <source>
        <dbReference type="PROSITE" id="PS51471"/>
    </source>
</evidence>
<feature type="domain" description="Fe2OG dioxygenase" evidence="7">
    <location>
        <begin position="250"/>
        <end position="380"/>
    </location>
</feature>
<dbReference type="GO" id="GO:0016491">
    <property type="term" value="F:oxidoreductase activity"/>
    <property type="evidence" value="ECO:0007669"/>
    <property type="project" value="UniProtKB-KW"/>
</dbReference>
<dbReference type="OrthoDB" id="288590at2759"/>
<evidence type="ECO:0000256" key="3">
    <source>
        <dbReference type="ARBA" id="ARBA00023002"/>
    </source>
</evidence>
<dbReference type="InterPro" id="IPR026992">
    <property type="entry name" value="DIOX_N"/>
</dbReference>
<comment type="caution">
    <text evidence="8">The sequence shown here is derived from an EMBL/GenBank/DDBJ whole genome shotgun (WGS) entry which is preliminary data.</text>
</comment>